<evidence type="ECO:0000313" key="2">
    <source>
        <dbReference type="Proteomes" id="UP001432322"/>
    </source>
</evidence>
<dbReference type="AlphaFoldDB" id="A0AAV5WAE6"/>
<keyword evidence="2" id="KW-1185">Reference proteome</keyword>
<accession>A0AAV5WAE6</accession>
<dbReference type="Proteomes" id="UP001432322">
    <property type="component" value="Unassembled WGS sequence"/>
</dbReference>
<dbReference type="EMBL" id="BTSY01000005">
    <property type="protein sequence ID" value="GMT28871.1"/>
    <property type="molecule type" value="Genomic_DNA"/>
</dbReference>
<proteinExistence type="predicted"/>
<feature type="non-terminal residue" evidence="1">
    <location>
        <position position="74"/>
    </location>
</feature>
<reference evidence="1" key="1">
    <citation type="submission" date="2023-10" db="EMBL/GenBank/DDBJ databases">
        <title>Genome assembly of Pristionchus species.</title>
        <authorList>
            <person name="Yoshida K."/>
            <person name="Sommer R.J."/>
        </authorList>
    </citation>
    <scope>NUCLEOTIDE SEQUENCE</scope>
    <source>
        <strain evidence="1">RS5133</strain>
    </source>
</reference>
<sequence length="74" mass="8364">MMKEAGSHTEYISQALIELRERDKQRPKMNLVFDGGVLVIELFSEISQPDDYDERDFGMVDAITSSLSCPVPVD</sequence>
<protein>
    <submittedName>
        <fullName evidence="1">Uncharacterized protein</fullName>
    </submittedName>
</protein>
<evidence type="ECO:0000313" key="1">
    <source>
        <dbReference type="EMBL" id="GMT28871.1"/>
    </source>
</evidence>
<organism evidence="1 2">
    <name type="scientific">Pristionchus fissidentatus</name>
    <dbReference type="NCBI Taxonomy" id="1538716"/>
    <lineage>
        <taxon>Eukaryota</taxon>
        <taxon>Metazoa</taxon>
        <taxon>Ecdysozoa</taxon>
        <taxon>Nematoda</taxon>
        <taxon>Chromadorea</taxon>
        <taxon>Rhabditida</taxon>
        <taxon>Rhabditina</taxon>
        <taxon>Diplogasteromorpha</taxon>
        <taxon>Diplogasteroidea</taxon>
        <taxon>Neodiplogasteridae</taxon>
        <taxon>Pristionchus</taxon>
    </lineage>
</organism>
<comment type="caution">
    <text evidence="1">The sequence shown here is derived from an EMBL/GenBank/DDBJ whole genome shotgun (WGS) entry which is preliminary data.</text>
</comment>
<gene>
    <name evidence="1" type="ORF">PFISCL1PPCAC_20168</name>
</gene>
<name>A0AAV5WAE6_9BILA</name>